<dbReference type="InterPro" id="IPR001254">
    <property type="entry name" value="Trypsin_dom"/>
</dbReference>
<keyword evidence="3" id="KW-0732">Signal</keyword>
<feature type="signal peptide" evidence="3">
    <location>
        <begin position="1"/>
        <end position="25"/>
    </location>
</feature>
<dbReference type="Pfam" id="PF00089">
    <property type="entry name" value="Trypsin"/>
    <property type="match status" value="1"/>
</dbReference>
<evidence type="ECO:0000259" key="4">
    <source>
        <dbReference type="PROSITE" id="PS50240"/>
    </source>
</evidence>
<proteinExistence type="inferred from homology"/>
<comment type="similarity">
    <text evidence="2">Belongs to the peptidase S1 family. CLIP subfamily.</text>
</comment>
<reference evidence="5 6" key="1">
    <citation type="journal article" date="2023" name="Sci. Data">
        <title>Genome assembly of the Korean intertidal mud-creeper Batillaria attramentaria.</title>
        <authorList>
            <person name="Patra A.K."/>
            <person name="Ho P.T."/>
            <person name="Jun S."/>
            <person name="Lee S.J."/>
            <person name="Kim Y."/>
            <person name="Won Y.J."/>
        </authorList>
    </citation>
    <scope>NUCLEOTIDE SEQUENCE [LARGE SCALE GENOMIC DNA]</scope>
    <source>
        <strain evidence="5">Wonlab-2016</strain>
    </source>
</reference>
<dbReference type="SMART" id="SM00020">
    <property type="entry name" value="Tryp_SPc"/>
    <property type="match status" value="1"/>
</dbReference>
<gene>
    <name evidence="5" type="ORF">BaRGS_00003146</name>
</gene>
<feature type="domain" description="Peptidase S1" evidence="4">
    <location>
        <begin position="113"/>
        <end position="388"/>
    </location>
</feature>
<sequence length="389" mass="41055">MANTWLLKRALQTVVPYMVICLTLAASQFTGTTPPSTAAPPKYNNLCESVTGGSGMCVQGSACSPGYTQMASPLGPYFLVCSSGSVCCVQDTAPAPAPDNNTCGVGNPPMQRVLNGQDASPCEFPFAVSIRARTIGSTNEALDLSSTQPVCGGVLVGEGWVLTHPICCYSGRGRDNVSLDLVVVAGEYDVTSPDLDPVSGLQTDQVVGVSECIINPDFEAPDSIDQFRFDNFALMNGNATALLRLAEPVRSSCASQACLPSFVSSGQDANGPVEQCVFLGWGISDLQSFATSNTPKKGMVKIYKDEVCDYLTRVLAPFLPRPDGSACQVSSAETEVCVGDHGGPVMCYDGAQWSVQAILPLNFCESGIPNPFVIDVSRFEPWIRATIGL</sequence>
<dbReference type="Proteomes" id="UP001519460">
    <property type="component" value="Unassembled WGS sequence"/>
</dbReference>
<organism evidence="5 6">
    <name type="scientific">Batillaria attramentaria</name>
    <dbReference type="NCBI Taxonomy" id="370345"/>
    <lineage>
        <taxon>Eukaryota</taxon>
        <taxon>Metazoa</taxon>
        <taxon>Spiralia</taxon>
        <taxon>Lophotrochozoa</taxon>
        <taxon>Mollusca</taxon>
        <taxon>Gastropoda</taxon>
        <taxon>Caenogastropoda</taxon>
        <taxon>Sorbeoconcha</taxon>
        <taxon>Cerithioidea</taxon>
        <taxon>Batillariidae</taxon>
        <taxon>Batillaria</taxon>
    </lineage>
</organism>
<protein>
    <recommendedName>
        <fullName evidence="4">Peptidase S1 domain-containing protein</fullName>
    </recommendedName>
</protein>
<comment type="caution">
    <text evidence="5">The sequence shown here is derived from an EMBL/GenBank/DDBJ whole genome shotgun (WGS) entry which is preliminary data.</text>
</comment>
<accession>A0ABD0M2S1</accession>
<keyword evidence="1" id="KW-1015">Disulfide bond</keyword>
<evidence type="ECO:0000313" key="6">
    <source>
        <dbReference type="Proteomes" id="UP001519460"/>
    </source>
</evidence>
<dbReference type="Gene3D" id="2.40.10.10">
    <property type="entry name" value="Trypsin-like serine proteases"/>
    <property type="match status" value="1"/>
</dbReference>
<dbReference type="InterPro" id="IPR009003">
    <property type="entry name" value="Peptidase_S1_PA"/>
</dbReference>
<dbReference type="EMBL" id="JACVVK020000009">
    <property type="protein sequence ID" value="KAK7505875.1"/>
    <property type="molecule type" value="Genomic_DNA"/>
</dbReference>
<evidence type="ECO:0000256" key="1">
    <source>
        <dbReference type="ARBA" id="ARBA00023157"/>
    </source>
</evidence>
<feature type="chain" id="PRO_5044817823" description="Peptidase S1 domain-containing protein" evidence="3">
    <location>
        <begin position="26"/>
        <end position="389"/>
    </location>
</feature>
<dbReference type="PRINTS" id="PR00722">
    <property type="entry name" value="CHYMOTRYPSIN"/>
</dbReference>
<evidence type="ECO:0000256" key="2">
    <source>
        <dbReference type="ARBA" id="ARBA00024195"/>
    </source>
</evidence>
<evidence type="ECO:0000256" key="3">
    <source>
        <dbReference type="SAM" id="SignalP"/>
    </source>
</evidence>
<dbReference type="InterPro" id="IPR001314">
    <property type="entry name" value="Peptidase_S1A"/>
</dbReference>
<dbReference type="SUPFAM" id="SSF50494">
    <property type="entry name" value="Trypsin-like serine proteases"/>
    <property type="match status" value="1"/>
</dbReference>
<dbReference type="InterPro" id="IPR043504">
    <property type="entry name" value="Peptidase_S1_PA_chymotrypsin"/>
</dbReference>
<name>A0ABD0M2S1_9CAEN</name>
<dbReference type="PROSITE" id="PS50240">
    <property type="entry name" value="TRYPSIN_DOM"/>
    <property type="match status" value="1"/>
</dbReference>
<dbReference type="AlphaFoldDB" id="A0ABD0M2S1"/>
<dbReference type="PANTHER" id="PTHR24256">
    <property type="entry name" value="TRYPTASE-RELATED"/>
    <property type="match status" value="1"/>
</dbReference>
<evidence type="ECO:0000313" key="5">
    <source>
        <dbReference type="EMBL" id="KAK7505875.1"/>
    </source>
</evidence>
<dbReference type="InterPro" id="IPR051487">
    <property type="entry name" value="Ser/Thr_Proteases_Immune/Dev"/>
</dbReference>
<keyword evidence="6" id="KW-1185">Reference proteome</keyword>